<gene>
    <name evidence="6" type="ORF">CXB51_008631</name>
</gene>
<feature type="transmembrane region" description="Helical" evidence="5">
    <location>
        <begin position="36"/>
        <end position="64"/>
    </location>
</feature>
<evidence type="ECO:0000256" key="5">
    <source>
        <dbReference type="SAM" id="Phobius"/>
    </source>
</evidence>
<reference evidence="6 7" key="1">
    <citation type="journal article" date="2021" name="bioRxiv">
        <title>The Gossypium anomalum genome as a resource for cotton improvement and evolutionary analysis of hybrid incompatibility.</title>
        <authorList>
            <person name="Grover C.E."/>
            <person name="Yuan D."/>
            <person name="Arick M.A."/>
            <person name="Miller E.R."/>
            <person name="Hu G."/>
            <person name="Peterson D.G."/>
            <person name="Wendel J.F."/>
            <person name="Udall J.A."/>
        </authorList>
    </citation>
    <scope>NUCLEOTIDE SEQUENCE [LARGE SCALE GENOMIC DNA]</scope>
    <source>
        <strain evidence="6">JFW-Udall</strain>
        <tissue evidence="6">Leaf</tissue>
    </source>
</reference>
<proteinExistence type="predicted"/>
<feature type="transmembrane region" description="Helical" evidence="5">
    <location>
        <begin position="76"/>
        <end position="99"/>
    </location>
</feature>
<evidence type="ECO:0000256" key="4">
    <source>
        <dbReference type="ARBA" id="ARBA00023136"/>
    </source>
</evidence>
<dbReference type="AlphaFoldDB" id="A0A8J5YXP8"/>
<accession>A0A8J5YXP8</accession>
<evidence type="ECO:0000256" key="2">
    <source>
        <dbReference type="ARBA" id="ARBA00022692"/>
    </source>
</evidence>
<evidence type="ECO:0000313" key="7">
    <source>
        <dbReference type="Proteomes" id="UP000701853"/>
    </source>
</evidence>
<sequence length="102" mass="11553">MYLTSNTYQIARVQDALLTACKLANVFLVKYYFKDLLISIFCFLKYAYICFICSGIAVSMVMKYAENIVKVYSTSVAMLLTAVVLVFLFSFNLTLTFFLGAT</sequence>
<protein>
    <submittedName>
        <fullName evidence="6">Uncharacterized protein</fullName>
    </submittedName>
</protein>
<keyword evidence="2 5" id="KW-0812">Transmembrane</keyword>
<dbReference type="PANTHER" id="PTHR10231">
    <property type="entry name" value="NUCLEOTIDE-SUGAR TRANSMEMBRANE TRANSPORTER"/>
    <property type="match status" value="1"/>
</dbReference>
<comment type="caution">
    <text evidence="6">The sequence shown here is derived from an EMBL/GenBank/DDBJ whole genome shotgun (WGS) entry which is preliminary data.</text>
</comment>
<dbReference type="GO" id="GO:0000139">
    <property type="term" value="C:Golgi membrane"/>
    <property type="evidence" value="ECO:0007669"/>
    <property type="project" value="InterPro"/>
</dbReference>
<keyword evidence="4 5" id="KW-0472">Membrane</keyword>
<keyword evidence="3 5" id="KW-1133">Transmembrane helix</keyword>
<dbReference type="InterPro" id="IPR007271">
    <property type="entry name" value="Nuc_sug_transpt"/>
</dbReference>
<comment type="subcellular location">
    <subcellularLocation>
        <location evidence="1">Membrane</location>
        <topology evidence="1">Multi-pass membrane protein</topology>
    </subcellularLocation>
</comment>
<organism evidence="6 7">
    <name type="scientific">Gossypium anomalum</name>
    <dbReference type="NCBI Taxonomy" id="47600"/>
    <lineage>
        <taxon>Eukaryota</taxon>
        <taxon>Viridiplantae</taxon>
        <taxon>Streptophyta</taxon>
        <taxon>Embryophyta</taxon>
        <taxon>Tracheophyta</taxon>
        <taxon>Spermatophyta</taxon>
        <taxon>Magnoliopsida</taxon>
        <taxon>eudicotyledons</taxon>
        <taxon>Gunneridae</taxon>
        <taxon>Pentapetalae</taxon>
        <taxon>rosids</taxon>
        <taxon>malvids</taxon>
        <taxon>Malvales</taxon>
        <taxon>Malvaceae</taxon>
        <taxon>Malvoideae</taxon>
        <taxon>Gossypium</taxon>
    </lineage>
</organism>
<dbReference type="GO" id="GO:0015165">
    <property type="term" value="F:pyrimidine nucleotide-sugar transmembrane transporter activity"/>
    <property type="evidence" value="ECO:0007669"/>
    <property type="project" value="InterPro"/>
</dbReference>
<evidence type="ECO:0000256" key="1">
    <source>
        <dbReference type="ARBA" id="ARBA00004141"/>
    </source>
</evidence>
<evidence type="ECO:0000313" key="6">
    <source>
        <dbReference type="EMBL" id="KAG8497381.1"/>
    </source>
</evidence>
<dbReference type="Pfam" id="PF04142">
    <property type="entry name" value="Nuc_sug_transp"/>
    <property type="match status" value="1"/>
</dbReference>
<dbReference type="Proteomes" id="UP000701853">
    <property type="component" value="Chromosome 4"/>
</dbReference>
<keyword evidence="7" id="KW-1185">Reference proteome</keyword>
<dbReference type="EMBL" id="JAHUZN010000004">
    <property type="protein sequence ID" value="KAG8497381.1"/>
    <property type="molecule type" value="Genomic_DNA"/>
</dbReference>
<evidence type="ECO:0000256" key="3">
    <source>
        <dbReference type="ARBA" id="ARBA00022989"/>
    </source>
</evidence>
<name>A0A8J5YXP8_9ROSI</name>